<keyword evidence="2" id="KW-1185">Reference proteome</keyword>
<organism evidence="1 2">
    <name type="scientific">Desmophyllum pertusum</name>
    <dbReference type="NCBI Taxonomy" id="174260"/>
    <lineage>
        <taxon>Eukaryota</taxon>
        <taxon>Metazoa</taxon>
        <taxon>Cnidaria</taxon>
        <taxon>Anthozoa</taxon>
        <taxon>Hexacorallia</taxon>
        <taxon>Scleractinia</taxon>
        <taxon>Caryophylliina</taxon>
        <taxon>Caryophylliidae</taxon>
        <taxon>Desmophyllum</taxon>
    </lineage>
</organism>
<gene>
    <name evidence="1" type="ORF">OS493_039518</name>
</gene>
<dbReference type="AlphaFoldDB" id="A0A9X0D621"/>
<evidence type="ECO:0000313" key="2">
    <source>
        <dbReference type="Proteomes" id="UP001163046"/>
    </source>
</evidence>
<proteinExistence type="predicted"/>
<evidence type="ECO:0000313" key="1">
    <source>
        <dbReference type="EMBL" id="KAJ7388155.1"/>
    </source>
</evidence>
<accession>A0A9X0D621</accession>
<protein>
    <submittedName>
        <fullName evidence="1">Uncharacterized protein</fullName>
    </submittedName>
</protein>
<sequence>MGLKRAASMGLQGPLRPTWFWQNSPVMGMQRSPTGAAIAELIDGLLNKKPCPRCLQSGLRLKGGIEKETRYLNTMDKRSLFSMLEKRLKLKNED</sequence>
<name>A0A9X0D621_9CNID</name>
<dbReference type="EMBL" id="MU825600">
    <property type="protein sequence ID" value="KAJ7388155.1"/>
    <property type="molecule type" value="Genomic_DNA"/>
</dbReference>
<dbReference type="Proteomes" id="UP001163046">
    <property type="component" value="Unassembled WGS sequence"/>
</dbReference>
<reference evidence="1" key="1">
    <citation type="submission" date="2023-01" db="EMBL/GenBank/DDBJ databases">
        <title>Genome assembly of the deep-sea coral Lophelia pertusa.</title>
        <authorList>
            <person name="Herrera S."/>
            <person name="Cordes E."/>
        </authorList>
    </citation>
    <scope>NUCLEOTIDE SEQUENCE</scope>
    <source>
        <strain evidence="1">USNM1676648</strain>
        <tissue evidence="1">Polyp</tissue>
    </source>
</reference>
<comment type="caution">
    <text evidence="1">The sequence shown here is derived from an EMBL/GenBank/DDBJ whole genome shotgun (WGS) entry which is preliminary data.</text>
</comment>